<dbReference type="KEGG" id="hhg:XM38_014890"/>
<dbReference type="AlphaFoldDB" id="A0A1Z3HJR1"/>
<evidence type="ECO:0000256" key="4">
    <source>
        <dbReference type="ARBA" id="ARBA00018522"/>
    </source>
</evidence>
<evidence type="ECO:0000256" key="3">
    <source>
        <dbReference type="ARBA" id="ARBA00013266"/>
    </source>
</evidence>
<keyword evidence="9 11" id="KW-0012">Acyltransferase</keyword>
<organism evidence="11 12">
    <name type="scientific">Halomicronema hongdechloris C2206</name>
    <dbReference type="NCBI Taxonomy" id="1641165"/>
    <lineage>
        <taxon>Bacteria</taxon>
        <taxon>Bacillati</taxon>
        <taxon>Cyanobacteriota</taxon>
        <taxon>Cyanophyceae</taxon>
        <taxon>Nodosilineales</taxon>
        <taxon>Nodosilineaceae</taxon>
        <taxon>Halomicronema</taxon>
    </lineage>
</organism>
<dbReference type="GO" id="GO:0031470">
    <property type="term" value="C:carboxysome"/>
    <property type="evidence" value="ECO:0007669"/>
    <property type="project" value="UniProtKB-ARBA"/>
</dbReference>
<dbReference type="InterPro" id="IPR011004">
    <property type="entry name" value="Trimer_LpxA-like_sf"/>
</dbReference>
<dbReference type="Gene3D" id="1.10.3130.10">
    <property type="entry name" value="serine acetyltransferase, domain 1"/>
    <property type="match status" value="1"/>
</dbReference>
<dbReference type="PROSITE" id="PS00101">
    <property type="entry name" value="HEXAPEP_TRANSFERASES"/>
    <property type="match status" value="1"/>
</dbReference>
<proteinExistence type="inferred from homology"/>
<dbReference type="InterPro" id="IPR053376">
    <property type="entry name" value="Serine_acetyltransferase"/>
</dbReference>
<evidence type="ECO:0000256" key="10">
    <source>
        <dbReference type="ARBA" id="ARBA00049486"/>
    </source>
</evidence>
<dbReference type="Pfam" id="PF00132">
    <property type="entry name" value="Hexapep"/>
    <property type="match status" value="1"/>
</dbReference>
<dbReference type="NCBIfam" id="TIGR01172">
    <property type="entry name" value="cysE"/>
    <property type="match status" value="1"/>
</dbReference>
<dbReference type="GO" id="GO:0005737">
    <property type="term" value="C:cytoplasm"/>
    <property type="evidence" value="ECO:0007669"/>
    <property type="project" value="InterPro"/>
</dbReference>
<evidence type="ECO:0000256" key="6">
    <source>
        <dbReference type="ARBA" id="ARBA00022679"/>
    </source>
</evidence>
<evidence type="ECO:0000256" key="5">
    <source>
        <dbReference type="ARBA" id="ARBA00022605"/>
    </source>
</evidence>
<evidence type="ECO:0000256" key="2">
    <source>
        <dbReference type="ARBA" id="ARBA00007274"/>
    </source>
</evidence>
<keyword evidence="7" id="KW-0677">Repeat</keyword>
<dbReference type="Gene3D" id="2.160.10.10">
    <property type="entry name" value="Hexapeptide repeat proteins"/>
    <property type="match status" value="1"/>
</dbReference>
<evidence type="ECO:0000313" key="11">
    <source>
        <dbReference type="EMBL" id="ASC70549.1"/>
    </source>
</evidence>
<dbReference type="PANTHER" id="PTHR42811">
    <property type="entry name" value="SERINE ACETYLTRANSFERASE"/>
    <property type="match status" value="1"/>
</dbReference>
<dbReference type="EMBL" id="CP021983">
    <property type="protein sequence ID" value="ASC70549.1"/>
    <property type="molecule type" value="Genomic_DNA"/>
</dbReference>
<dbReference type="Proteomes" id="UP000191901">
    <property type="component" value="Chromosome"/>
</dbReference>
<comment type="pathway">
    <text evidence="1">Amino-acid biosynthesis; L-cysteine biosynthesis; L-cysteine from L-serine: step 1/2.</text>
</comment>
<dbReference type="InterPro" id="IPR042122">
    <property type="entry name" value="Ser_AcTrfase_N_sf"/>
</dbReference>
<evidence type="ECO:0000256" key="9">
    <source>
        <dbReference type="ARBA" id="ARBA00023315"/>
    </source>
</evidence>
<accession>A0A1Z3HJR1</accession>
<dbReference type="FunFam" id="2.160.10.10:FF:000007">
    <property type="entry name" value="Serine acetyltransferase"/>
    <property type="match status" value="1"/>
</dbReference>
<sequence length="225" mass="23651">MPKSRGAVSTQAAVAELRRAPLAPGKRSPCQAAGSSTISPATWRLRDNLVAALIADFRAIFACDPAARHWLEVLLCSPGLHALAGYRLAHWLFRRRLSLLPRLISHGVRWLTGIEIHPGACLGRGVVIDHGMGVVIGETAVVGDHALIYQGVTLGGTGKDLGKRHPTLGCHVVVGAGAKVLGNIHIGDFARIGAGAVVLRDVPAHCTAVGVPARHICRQRGDAEA</sequence>
<evidence type="ECO:0000256" key="7">
    <source>
        <dbReference type="ARBA" id="ARBA00022737"/>
    </source>
</evidence>
<dbReference type="InterPro" id="IPR045304">
    <property type="entry name" value="LbH_SAT"/>
</dbReference>
<dbReference type="InterPro" id="IPR018357">
    <property type="entry name" value="Hexapep_transf_CS"/>
</dbReference>
<keyword evidence="5" id="KW-0028">Amino-acid biosynthesis</keyword>
<dbReference type="CDD" id="cd03354">
    <property type="entry name" value="LbH_SAT"/>
    <property type="match status" value="1"/>
</dbReference>
<name>A0A1Z3HJR1_9CYAN</name>
<evidence type="ECO:0000256" key="1">
    <source>
        <dbReference type="ARBA" id="ARBA00004876"/>
    </source>
</evidence>
<gene>
    <name evidence="11" type="primary">cysE</name>
    <name evidence="11" type="ORF">XM38_014890</name>
</gene>
<evidence type="ECO:0000256" key="8">
    <source>
        <dbReference type="ARBA" id="ARBA00023192"/>
    </source>
</evidence>
<dbReference type="GO" id="GO:0006535">
    <property type="term" value="P:cysteine biosynthetic process from serine"/>
    <property type="evidence" value="ECO:0007669"/>
    <property type="project" value="InterPro"/>
</dbReference>
<keyword evidence="12" id="KW-1185">Reference proteome</keyword>
<keyword evidence="6 11" id="KW-0808">Transferase</keyword>
<evidence type="ECO:0000313" key="12">
    <source>
        <dbReference type="Proteomes" id="UP000191901"/>
    </source>
</evidence>
<dbReference type="SUPFAM" id="SSF51161">
    <property type="entry name" value="Trimeric LpxA-like enzymes"/>
    <property type="match status" value="1"/>
</dbReference>
<dbReference type="EC" id="2.3.1.30" evidence="3"/>
<dbReference type="InterPro" id="IPR001451">
    <property type="entry name" value="Hexapep"/>
</dbReference>
<comment type="catalytic activity">
    <reaction evidence="10">
        <text>L-serine + acetyl-CoA = O-acetyl-L-serine + CoA</text>
        <dbReference type="Rhea" id="RHEA:24560"/>
        <dbReference type="ChEBI" id="CHEBI:33384"/>
        <dbReference type="ChEBI" id="CHEBI:57287"/>
        <dbReference type="ChEBI" id="CHEBI:57288"/>
        <dbReference type="ChEBI" id="CHEBI:58340"/>
        <dbReference type="EC" id="2.3.1.30"/>
    </reaction>
</comment>
<protein>
    <recommendedName>
        <fullName evidence="4">Serine acetyltransferase</fullName>
        <ecNumber evidence="3">2.3.1.30</ecNumber>
    </recommendedName>
</protein>
<dbReference type="NCBIfam" id="NF041874">
    <property type="entry name" value="EPS_EpsC"/>
    <property type="match status" value="1"/>
</dbReference>
<reference evidence="11 12" key="1">
    <citation type="journal article" date="2016" name="Biochim. Biophys. Acta">
        <title>Characterization of red-shifted phycobilisomes isolated from the chlorophyll f-containing cyanobacterium Halomicronema hongdechloris.</title>
        <authorList>
            <person name="Li Y."/>
            <person name="Lin Y."/>
            <person name="Garvey C.J."/>
            <person name="Birch D."/>
            <person name="Corkery R.W."/>
            <person name="Loughlin P.C."/>
            <person name="Scheer H."/>
            <person name="Willows R.D."/>
            <person name="Chen M."/>
        </authorList>
    </citation>
    <scope>NUCLEOTIDE SEQUENCE [LARGE SCALE GENOMIC DNA]</scope>
    <source>
        <strain evidence="11 12">C2206</strain>
    </source>
</reference>
<dbReference type="GO" id="GO:0009001">
    <property type="term" value="F:serine O-acetyltransferase activity"/>
    <property type="evidence" value="ECO:0007669"/>
    <property type="project" value="UniProtKB-EC"/>
</dbReference>
<keyword evidence="8" id="KW-0198">Cysteine biosynthesis</keyword>
<dbReference type="InterPro" id="IPR005881">
    <property type="entry name" value="Ser_O-AcTrfase"/>
</dbReference>
<comment type="similarity">
    <text evidence="2">Belongs to the transferase hexapeptide repeat family.</text>
</comment>
<dbReference type="GO" id="GO:0043886">
    <property type="term" value="F:structural constituent of carboxysome shell"/>
    <property type="evidence" value="ECO:0007669"/>
    <property type="project" value="UniProtKB-ARBA"/>
</dbReference>